<dbReference type="STRING" id="880724.Metig_0840"/>
<evidence type="ECO:0000313" key="3">
    <source>
        <dbReference type="Proteomes" id="UP000009227"/>
    </source>
</evidence>
<feature type="coiled-coil region" evidence="1">
    <location>
        <begin position="31"/>
        <end position="78"/>
    </location>
</feature>
<name>F6BD24_METIK</name>
<dbReference type="AlphaFoldDB" id="F6BD24"/>
<dbReference type="Proteomes" id="UP000009227">
    <property type="component" value="Chromosome"/>
</dbReference>
<dbReference type="RefSeq" id="WP_013798987.1">
    <property type="nucleotide sequence ID" value="NC_015562.1"/>
</dbReference>
<gene>
    <name evidence="2" type="ordered locus">Metig_0840</name>
</gene>
<keyword evidence="1" id="KW-0175">Coiled coil</keyword>
<dbReference type="OrthoDB" id="65974at2157"/>
<protein>
    <submittedName>
        <fullName evidence="2">Uncharacterized protein</fullName>
    </submittedName>
</protein>
<evidence type="ECO:0000256" key="1">
    <source>
        <dbReference type="SAM" id="Coils"/>
    </source>
</evidence>
<accession>F6BD24</accession>
<sequence>MLSFEDYPSIEEIKKEKEILHQEGIKKIEYLKKIRADLDKLRSQYDDEILNNQLSIKIKKLEDELANTIANLAKIDTALKILDATEYILENNIFGDKWGIITSKIKFEELMDIIVDENFDLARIYKKLYDLAGINDKKILKKIENLNQELLDEPKEEHLEKNDSIVDRTKNIKKFLR</sequence>
<organism evidence="3">
    <name type="scientific">Methanotorris igneus (strain DSM 5666 / JCM 11834 / Kol 5)</name>
    <dbReference type="NCBI Taxonomy" id="880724"/>
    <lineage>
        <taxon>Archaea</taxon>
        <taxon>Methanobacteriati</taxon>
        <taxon>Methanobacteriota</taxon>
        <taxon>Methanomada group</taxon>
        <taxon>Methanococci</taxon>
        <taxon>Methanococcales</taxon>
        <taxon>Methanocaldococcaceae</taxon>
        <taxon>Methanotorris</taxon>
    </lineage>
</organism>
<dbReference type="EMBL" id="CP002737">
    <property type="protein sequence ID" value="AEF96385.1"/>
    <property type="molecule type" value="Genomic_DNA"/>
</dbReference>
<evidence type="ECO:0000313" key="2">
    <source>
        <dbReference type="EMBL" id="AEF96385.1"/>
    </source>
</evidence>
<proteinExistence type="predicted"/>
<keyword evidence="3" id="KW-1185">Reference proteome</keyword>
<reference evidence="2 3" key="1">
    <citation type="submission" date="2011-05" db="EMBL/GenBank/DDBJ databases">
        <title>Complete sequence of Methanotorris igneus Kol 5.</title>
        <authorList>
            <consortium name="US DOE Joint Genome Institute"/>
            <person name="Lucas S."/>
            <person name="Han J."/>
            <person name="Lapidus A."/>
            <person name="Cheng J.-F."/>
            <person name="Goodwin L."/>
            <person name="Pitluck S."/>
            <person name="Peters L."/>
            <person name="Mikhailova N."/>
            <person name="Chertkov O."/>
            <person name="Han C."/>
            <person name="Tapia R."/>
            <person name="Land M."/>
            <person name="Hauser L."/>
            <person name="Kyrpides N."/>
            <person name="Ivanova N."/>
            <person name="Pagani I."/>
            <person name="Sieprawska-Lupa M."/>
            <person name="Whitman W."/>
            <person name="Woyke T."/>
        </authorList>
    </citation>
    <scope>NUCLEOTIDE SEQUENCE [LARGE SCALE GENOMIC DNA]</scope>
    <source>
        <strain evidence="3">DSM 5666 / JCM 11834 / Kol 5</strain>
    </source>
</reference>
<dbReference type="KEGG" id="mig:Metig_0840"/>
<dbReference type="HOGENOM" id="CLU_123707_0_0_2"/>
<dbReference type="GeneID" id="10643681"/>